<evidence type="ECO:0000313" key="1">
    <source>
        <dbReference type="EMBL" id="CAF1932124.1"/>
    </source>
</evidence>
<name>A0A816KVV5_BRANA</name>
<reference evidence="1" key="1">
    <citation type="submission" date="2021-01" db="EMBL/GenBank/DDBJ databases">
        <authorList>
            <consortium name="Genoscope - CEA"/>
            <person name="William W."/>
        </authorList>
    </citation>
    <scope>NUCLEOTIDE SEQUENCE</scope>
</reference>
<dbReference type="Proteomes" id="UP001295469">
    <property type="component" value="Chromosome C05"/>
</dbReference>
<accession>A0A816KVV5</accession>
<proteinExistence type="predicted"/>
<dbReference type="AlphaFoldDB" id="A0A816KVV5"/>
<organism evidence="1">
    <name type="scientific">Brassica napus</name>
    <name type="common">Rape</name>
    <dbReference type="NCBI Taxonomy" id="3708"/>
    <lineage>
        <taxon>Eukaryota</taxon>
        <taxon>Viridiplantae</taxon>
        <taxon>Streptophyta</taxon>
        <taxon>Embryophyta</taxon>
        <taxon>Tracheophyta</taxon>
        <taxon>Spermatophyta</taxon>
        <taxon>Magnoliopsida</taxon>
        <taxon>eudicotyledons</taxon>
        <taxon>Gunneridae</taxon>
        <taxon>Pentapetalae</taxon>
        <taxon>rosids</taxon>
        <taxon>malvids</taxon>
        <taxon>Brassicales</taxon>
        <taxon>Brassicaceae</taxon>
        <taxon>Brassiceae</taxon>
        <taxon>Brassica</taxon>
    </lineage>
</organism>
<sequence>MQGKRGVNQRIIAKRWKIRICLMPSSKMKWIVRFWRVPTMRLVSPRRDRQRKVDYMVFCAEKVVRTMA</sequence>
<protein>
    <submittedName>
        <fullName evidence="1">(rape) hypothetical protein</fullName>
    </submittedName>
</protein>
<dbReference type="EMBL" id="HG994369">
    <property type="protein sequence ID" value="CAF1932124.1"/>
    <property type="molecule type" value="Genomic_DNA"/>
</dbReference>
<gene>
    <name evidence="1" type="ORF">DARMORV10_C05P43920.1</name>
</gene>